<dbReference type="InterPro" id="IPR021109">
    <property type="entry name" value="Peptidase_aspartic_dom_sf"/>
</dbReference>
<dbReference type="PROSITE" id="PS51767">
    <property type="entry name" value="PEPTIDASE_A1"/>
    <property type="match status" value="1"/>
</dbReference>
<comment type="similarity">
    <text evidence="1">Belongs to the peptidase A1 family.</text>
</comment>
<evidence type="ECO:0000256" key="2">
    <source>
        <dbReference type="SAM" id="MobiDB-lite"/>
    </source>
</evidence>
<evidence type="ECO:0000313" key="5">
    <source>
        <dbReference type="EMBL" id="PPQ91314.1"/>
    </source>
</evidence>
<accession>A0A409XKP6</accession>
<feature type="region of interest" description="Disordered" evidence="2">
    <location>
        <begin position="758"/>
        <end position="813"/>
    </location>
</feature>
<dbReference type="InterPro" id="IPR001461">
    <property type="entry name" value="Aspartic_peptidase_A1"/>
</dbReference>
<keyword evidence="3" id="KW-0472">Membrane</keyword>
<feature type="compositionally biased region" description="Acidic residues" evidence="2">
    <location>
        <begin position="768"/>
        <end position="779"/>
    </location>
</feature>
<dbReference type="CDD" id="cd05471">
    <property type="entry name" value="pepsin_like"/>
    <property type="match status" value="1"/>
</dbReference>
<feature type="compositionally biased region" description="Basic and acidic residues" evidence="2">
    <location>
        <begin position="655"/>
        <end position="664"/>
    </location>
</feature>
<comment type="caution">
    <text evidence="5">The sequence shown here is derived from an EMBL/GenBank/DDBJ whole genome shotgun (WGS) entry which is preliminary data.</text>
</comment>
<dbReference type="InterPro" id="IPR033121">
    <property type="entry name" value="PEPTIDASE_A1"/>
</dbReference>
<gene>
    <name evidence="5" type="ORF">CVT25_006594</name>
</gene>
<feature type="region of interest" description="Disordered" evidence="2">
    <location>
        <begin position="31"/>
        <end position="61"/>
    </location>
</feature>
<feature type="compositionally biased region" description="Basic and acidic residues" evidence="2">
    <location>
        <begin position="47"/>
        <end position="60"/>
    </location>
</feature>
<keyword evidence="6" id="KW-1185">Reference proteome</keyword>
<evidence type="ECO:0000256" key="1">
    <source>
        <dbReference type="ARBA" id="ARBA00007447"/>
    </source>
</evidence>
<dbReference type="GO" id="GO:0004190">
    <property type="term" value="F:aspartic-type endopeptidase activity"/>
    <property type="evidence" value="ECO:0007669"/>
    <property type="project" value="InterPro"/>
</dbReference>
<feature type="compositionally biased region" description="Basic residues" evidence="2">
    <location>
        <begin position="31"/>
        <end position="41"/>
    </location>
</feature>
<dbReference type="OrthoDB" id="2747330at2759"/>
<evidence type="ECO:0000256" key="3">
    <source>
        <dbReference type="SAM" id="Phobius"/>
    </source>
</evidence>
<dbReference type="AlphaFoldDB" id="A0A409XKP6"/>
<feature type="compositionally biased region" description="Low complexity" evidence="2">
    <location>
        <begin position="524"/>
        <end position="535"/>
    </location>
</feature>
<protein>
    <recommendedName>
        <fullName evidence="4">Peptidase A1 domain-containing protein</fullName>
    </recommendedName>
</protein>
<dbReference type="PANTHER" id="PTHR47966:SF51">
    <property type="entry name" value="BETA-SITE APP-CLEAVING ENZYME, ISOFORM A-RELATED"/>
    <property type="match status" value="1"/>
</dbReference>
<keyword evidence="3" id="KW-1133">Transmembrane helix</keyword>
<organism evidence="5 6">
    <name type="scientific">Psilocybe cyanescens</name>
    <dbReference type="NCBI Taxonomy" id="93625"/>
    <lineage>
        <taxon>Eukaryota</taxon>
        <taxon>Fungi</taxon>
        <taxon>Dikarya</taxon>
        <taxon>Basidiomycota</taxon>
        <taxon>Agaricomycotina</taxon>
        <taxon>Agaricomycetes</taxon>
        <taxon>Agaricomycetidae</taxon>
        <taxon>Agaricales</taxon>
        <taxon>Agaricineae</taxon>
        <taxon>Strophariaceae</taxon>
        <taxon>Psilocybe</taxon>
    </lineage>
</organism>
<evidence type="ECO:0000259" key="4">
    <source>
        <dbReference type="PROSITE" id="PS51767"/>
    </source>
</evidence>
<feature type="compositionally biased region" description="Low complexity" evidence="2">
    <location>
        <begin position="504"/>
        <end position="516"/>
    </location>
</feature>
<dbReference type="PRINTS" id="PR00792">
    <property type="entry name" value="PEPSIN"/>
</dbReference>
<dbReference type="STRING" id="93625.A0A409XKP6"/>
<dbReference type="Pfam" id="PF00026">
    <property type="entry name" value="Asp"/>
    <property type="match status" value="1"/>
</dbReference>
<dbReference type="GO" id="GO:0006508">
    <property type="term" value="P:proteolysis"/>
    <property type="evidence" value="ECO:0007669"/>
    <property type="project" value="InterPro"/>
</dbReference>
<feature type="region of interest" description="Disordered" evidence="2">
    <location>
        <begin position="502"/>
        <end position="535"/>
    </location>
</feature>
<dbReference type="InParanoid" id="A0A409XKP6"/>
<proteinExistence type="inferred from homology"/>
<dbReference type="InterPro" id="IPR034164">
    <property type="entry name" value="Pepsin-like_dom"/>
</dbReference>
<name>A0A409XKP6_PSICY</name>
<feature type="region of interest" description="Disordered" evidence="2">
    <location>
        <begin position="709"/>
        <end position="729"/>
    </location>
</feature>
<dbReference type="Proteomes" id="UP000283269">
    <property type="component" value="Unassembled WGS sequence"/>
</dbReference>
<evidence type="ECO:0000313" key="6">
    <source>
        <dbReference type="Proteomes" id="UP000283269"/>
    </source>
</evidence>
<feature type="transmembrane region" description="Helical" evidence="3">
    <location>
        <begin position="545"/>
        <end position="568"/>
    </location>
</feature>
<feature type="domain" description="Peptidase A1" evidence="4">
    <location>
        <begin position="148"/>
        <end position="462"/>
    </location>
</feature>
<dbReference type="Gene3D" id="2.40.70.10">
    <property type="entry name" value="Acid Proteases"/>
    <property type="match status" value="2"/>
</dbReference>
<feature type="compositionally biased region" description="Low complexity" evidence="2">
    <location>
        <begin position="720"/>
        <end position="729"/>
    </location>
</feature>
<dbReference type="SUPFAM" id="SSF50630">
    <property type="entry name" value="Acid proteases"/>
    <property type="match status" value="2"/>
</dbReference>
<dbReference type="EMBL" id="NHYD01001392">
    <property type="protein sequence ID" value="PPQ91314.1"/>
    <property type="molecule type" value="Genomic_DNA"/>
</dbReference>
<dbReference type="PANTHER" id="PTHR47966">
    <property type="entry name" value="BETA-SITE APP-CLEAVING ENZYME, ISOFORM A-RELATED"/>
    <property type="match status" value="1"/>
</dbReference>
<sequence length="813" mass="87932">MATTFTYAKWKGKACPLDPEVSSSLYFKRLQRKTQRGRKRKSQQETTTERQRSDGDRVTVEGDGAADRVVLPLNMVGSGVYDVWVLSFVFLYCWSWRERRGEERKKGRREAMVVMTKSSDRGLRRSSQQLEASSSFPSFLDVPSAQAYTLPVKFGSKNQQFSLQIDTGSSDLWVALTLFLTSNCKLTERQLYDLSGSRATGVDFSIPYLQGSVAGPVVWDHVSIGGCGEQRPIRTAHPQIQWHPQARAPAELHHHSVHTACDAQSPRWRRMGVEPLLHHTRFLSLTLVCPGSDRVLSLLGTGRHPAALVPDPSKIAYSTLFWKVGVRAIMLYVGGERKAVIVGRSASGVVFPSAVVDSGVPLILTTSAILNAVYECIPCTTLLNLTLTPDTCPEIPIHLLDLTAEPPDNNQAVFCTGLIQTADAQLGSANGGIGDMILGIPFLQNVYSVMAYTQPVKDGSFAPVTSRDGTNGDVKPRLGLLALIDPTIALQEFNTVRVLHQPLSSSPSSSSESSASGAGTNVPNTGSNNNTKTVSTTTHKLSTGAILGVVLLGLVVLCAVVAGVRADAGRKGKRSSRRWAWAALVLARVRMRARCEREGGLSLDQKVAYAAVCGGELGVLFVAMPVPGMGGVGEDRVLLREWESKRTLLGAGGGKVEKEQGGKDEGDEEQREGGGGILHHHYHSQDGDQEQVRDFNDTDQDQDQEIVRARARESPPSSPSSPDAPSFPLPLALQHQYQHTASYSVGSIGVPLLASRAWSRTHARENEEKEGEGEGEGEGENSRKRGLNYSMPRRVGVPQGGGGVDLDSSLLSS</sequence>
<reference evidence="5 6" key="1">
    <citation type="journal article" date="2018" name="Evol. Lett.">
        <title>Horizontal gene cluster transfer increased hallucinogenic mushroom diversity.</title>
        <authorList>
            <person name="Reynolds H.T."/>
            <person name="Vijayakumar V."/>
            <person name="Gluck-Thaler E."/>
            <person name="Korotkin H.B."/>
            <person name="Matheny P.B."/>
            <person name="Slot J.C."/>
        </authorList>
    </citation>
    <scope>NUCLEOTIDE SEQUENCE [LARGE SCALE GENOMIC DNA]</scope>
    <source>
        <strain evidence="5 6">2631</strain>
    </source>
</reference>
<feature type="region of interest" description="Disordered" evidence="2">
    <location>
        <begin position="650"/>
        <end position="690"/>
    </location>
</feature>
<keyword evidence="3" id="KW-0812">Transmembrane</keyword>